<dbReference type="InterPro" id="IPR020084">
    <property type="entry name" value="NUDIX_hydrolase_CS"/>
</dbReference>
<sequence>MTDATATPVLAAGAVCWRRRAKSYEVLLVTRPRQGDVSLPKGKTEPDESLPLTAVREVEEETGYQVHLGVPLGSTTYVLPNGRDKTVVYWAAEVTKHELERGHFTPSAEVDAVEWVPLAKVGKRLTYERDAELLQRFAELAVTGELESFALIALRHAKAAFDSPSGTDADRRLTSRGQAQARAVVPALTAWGPTRIVSSTAARCLATVAPLAKATGIEVKKAQELSQDDWEMQHHDPKHVRAVVERRVAKGRTAVLCSHAPVLPEILEQIAEATGSPNGGRMTRAGILGTAEFAVVHLSAKAPHRILAIETHSAPE</sequence>
<accession>A0ABP8ZAG7</accession>
<dbReference type="GO" id="GO:0016787">
    <property type="term" value="F:hydrolase activity"/>
    <property type="evidence" value="ECO:0007669"/>
    <property type="project" value="UniProtKB-KW"/>
</dbReference>
<name>A0ABP8ZAG7_9MICO</name>
<evidence type="ECO:0000256" key="1">
    <source>
        <dbReference type="ARBA" id="ARBA00022801"/>
    </source>
</evidence>
<dbReference type="InterPro" id="IPR000086">
    <property type="entry name" value="NUDIX_hydrolase_dom"/>
</dbReference>
<dbReference type="Pfam" id="PF00300">
    <property type="entry name" value="His_Phos_1"/>
    <property type="match status" value="1"/>
</dbReference>
<dbReference type="InterPro" id="IPR015797">
    <property type="entry name" value="NUDIX_hydrolase-like_dom_sf"/>
</dbReference>
<dbReference type="SUPFAM" id="SSF55811">
    <property type="entry name" value="Nudix"/>
    <property type="match status" value="1"/>
</dbReference>
<dbReference type="Proteomes" id="UP001500121">
    <property type="component" value="Unassembled WGS sequence"/>
</dbReference>
<comment type="caution">
    <text evidence="3">The sequence shown here is derived from an EMBL/GenBank/DDBJ whole genome shotgun (WGS) entry which is preliminary data.</text>
</comment>
<dbReference type="InterPro" id="IPR013078">
    <property type="entry name" value="His_Pase_superF_clade-1"/>
</dbReference>
<dbReference type="PANTHER" id="PTHR21340">
    <property type="entry name" value="DIADENOSINE 5,5-P1,P4-TETRAPHOSPHATE PYROPHOSPHOHYDROLASE MUTT"/>
    <property type="match status" value="1"/>
</dbReference>
<organism evidence="3 4">
    <name type="scientific">Amnibacterium soli</name>
    <dbReference type="NCBI Taxonomy" id="1282736"/>
    <lineage>
        <taxon>Bacteria</taxon>
        <taxon>Bacillati</taxon>
        <taxon>Actinomycetota</taxon>
        <taxon>Actinomycetes</taxon>
        <taxon>Micrococcales</taxon>
        <taxon>Microbacteriaceae</taxon>
        <taxon>Amnibacterium</taxon>
    </lineage>
</organism>
<dbReference type="SUPFAM" id="SSF53254">
    <property type="entry name" value="Phosphoglycerate mutase-like"/>
    <property type="match status" value="1"/>
</dbReference>
<keyword evidence="1 3" id="KW-0378">Hydrolase</keyword>
<evidence type="ECO:0000313" key="3">
    <source>
        <dbReference type="EMBL" id="GAA4751023.1"/>
    </source>
</evidence>
<dbReference type="Gene3D" id="3.40.50.1240">
    <property type="entry name" value="Phosphoglycerate mutase-like"/>
    <property type="match status" value="1"/>
</dbReference>
<dbReference type="Pfam" id="PF00293">
    <property type="entry name" value="NUDIX"/>
    <property type="match status" value="1"/>
</dbReference>
<keyword evidence="4" id="KW-1185">Reference proteome</keyword>
<feature type="domain" description="Nudix hydrolase" evidence="2">
    <location>
        <begin position="7"/>
        <end position="139"/>
    </location>
</feature>
<evidence type="ECO:0000259" key="2">
    <source>
        <dbReference type="PROSITE" id="PS51462"/>
    </source>
</evidence>
<dbReference type="InterPro" id="IPR029033">
    <property type="entry name" value="His_PPase_superfam"/>
</dbReference>
<dbReference type="PROSITE" id="PS00893">
    <property type="entry name" value="NUDIX_BOX"/>
    <property type="match status" value="1"/>
</dbReference>
<dbReference type="PANTHER" id="PTHR21340:SF0">
    <property type="entry name" value="BIS(5'-NUCLEOSYL)-TETRAPHOSPHATASE [ASYMMETRICAL]"/>
    <property type="match status" value="1"/>
</dbReference>
<dbReference type="SMART" id="SM00855">
    <property type="entry name" value="PGAM"/>
    <property type="match status" value="1"/>
</dbReference>
<evidence type="ECO:0000313" key="4">
    <source>
        <dbReference type="Proteomes" id="UP001500121"/>
    </source>
</evidence>
<dbReference type="InterPro" id="IPR051325">
    <property type="entry name" value="Nudix_hydrolase_domain"/>
</dbReference>
<reference evidence="4" key="1">
    <citation type="journal article" date="2019" name="Int. J. Syst. Evol. Microbiol.">
        <title>The Global Catalogue of Microorganisms (GCM) 10K type strain sequencing project: providing services to taxonomists for standard genome sequencing and annotation.</title>
        <authorList>
            <consortium name="The Broad Institute Genomics Platform"/>
            <consortium name="The Broad Institute Genome Sequencing Center for Infectious Disease"/>
            <person name="Wu L."/>
            <person name="Ma J."/>
        </authorList>
    </citation>
    <scope>NUCLEOTIDE SEQUENCE [LARGE SCALE GENOMIC DNA]</scope>
    <source>
        <strain evidence="4">JCM 19015</strain>
    </source>
</reference>
<dbReference type="Gene3D" id="3.90.79.10">
    <property type="entry name" value="Nucleoside Triphosphate Pyrophosphohydrolase"/>
    <property type="match status" value="1"/>
</dbReference>
<dbReference type="CDD" id="cd03673">
    <property type="entry name" value="NUDIX_Ap6A_hydrolase"/>
    <property type="match status" value="1"/>
</dbReference>
<gene>
    <name evidence="3" type="ORF">GCM10025783_24350</name>
</gene>
<dbReference type="RefSeq" id="WP_345481513.1">
    <property type="nucleotide sequence ID" value="NZ_BAABLP010000005.1"/>
</dbReference>
<dbReference type="PROSITE" id="PS51462">
    <property type="entry name" value="NUDIX"/>
    <property type="match status" value="1"/>
</dbReference>
<protein>
    <submittedName>
        <fullName evidence="3">NUDIX hydrolase</fullName>
    </submittedName>
</protein>
<proteinExistence type="predicted"/>
<dbReference type="EMBL" id="BAABLP010000005">
    <property type="protein sequence ID" value="GAA4751023.1"/>
    <property type="molecule type" value="Genomic_DNA"/>
</dbReference>